<dbReference type="AlphaFoldDB" id="A0A916ZB07"/>
<dbReference type="Proteomes" id="UP000612349">
    <property type="component" value="Unassembled WGS sequence"/>
</dbReference>
<proteinExistence type="predicted"/>
<comment type="caution">
    <text evidence="1">The sequence shown here is derived from an EMBL/GenBank/DDBJ whole genome shotgun (WGS) entry which is preliminary data.</text>
</comment>
<dbReference type="EMBL" id="BMIP01000013">
    <property type="protein sequence ID" value="GGD83119.1"/>
    <property type="molecule type" value="Genomic_DNA"/>
</dbReference>
<keyword evidence="2" id="KW-1185">Reference proteome</keyword>
<reference evidence="1" key="2">
    <citation type="submission" date="2020-09" db="EMBL/GenBank/DDBJ databases">
        <authorList>
            <person name="Sun Q."/>
            <person name="Zhou Y."/>
        </authorList>
    </citation>
    <scope>NUCLEOTIDE SEQUENCE</scope>
    <source>
        <strain evidence="1">CGMCC 1.15360</strain>
    </source>
</reference>
<accession>A0A916ZB07</accession>
<gene>
    <name evidence="1" type="ORF">GCM10010990_36490</name>
</gene>
<sequence>MTDLLSNERVGEIDPFDWARLEYPVEVCRRSASLSDAGRSLFAVSREQRASTNDSDRLRKYLGKLGLEWTVLEK</sequence>
<evidence type="ECO:0008006" key="3">
    <source>
        <dbReference type="Google" id="ProtNLM"/>
    </source>
</evidence>
<evidence type="ECO:0000313" key="1">
    <source>
        <dbReference type="EMBL" id="GGD83119.1"/>
    </source>
</evidence>
<reference evidence="1" key="1">
    <citation type="journal article" date="2014" name="Int. J. Syst. Evol. Microbiol.">
        <title>Complete genome sequence of Corynebacterium casei LMG S-19264T (=DSM 44701T), isolated from a smear-ripened cheese.</title>
        <authorList>
            <consortium name="US DOE Joint Genome Institute (JGI-PGF)"/>
            <person name="Walter F."/>
            <person name="Albersmeier A."/>
            <person name="Kalinowski J."/>
            <person name="Ruckert C."/>
        </authorList>
    </citation>
    <scope>NUCLEOTIDE SEQUENCE</scope>
    <source>
        <strain evidence="1">CGMCC 1.15360</strain>
    </source>
</reference>
<protein>
    <recommendedName>
        <fullName evidence="3">Transcriptional regulator</fullName>
    </recommendedName>
</protein>
<evidence type="ECO:0000313" key="2">
    <source>
        <dbReference type="Proteomes" id="UP000612349"/>
    </source>
</evidence>
<name>A0A916ZB07_9SPHN</name>
<organism evidence="1 2">
    <name type="scientific">Croceicoccus mobilis</name>
    <dbReference type="NCBI Taxonomy" id="1703339"/>
    <lineage>
        <taxon>Bacteria</taxon>
        <taxon>Pseudomonadati</taxon>
        <taxon>Pseudomonadota</taxon>
        <taxon>Alphaproteobacteria</taxon>
        <taxon>Sphingomonadales</taxon>
        <taxon>Erythrobacteraceae</taxon>
        <taxon>Croceicoccus</taxon>
    </lineage>
</organism>